<accession>A0ABR4BFB4</accession>
<feature type="chain" id="PRO_5047404641" evidence="1">
    <location>
        <begin position="23"/>
        <end position="189"/>
    </location>
</feature>
<name>A0ABR4BFB4_9LECA</name>
<dbReference type="EMBL" id="JBHFEH010000011">
    <property type="protein sequence ID" value="KAL2055504.1"/>
    <property type="molecule type" value="Genomic_DNA"/>
</dbReference>
<keyword evidence="1" id="KW-0732">Signal</keyword>
<evidence type="ECO:0000313" key="2">
    <source>
        <dbReference type="EMBL" id="KAL2055504.1"/>
    </source>
</evidence>
<sequence>MYAPTSWKGALALPIFACIVHSRQYLPLIDGQCTPLVQTLTVSGNVADLNATFQLQGFPNFASFDSTTFGGAEANKSGRYNGAGFYGNLNFVSPGRDALVFADTLGCAYSHIDAGIFYAGSFCCGHCDCGALSAGNAALAMPRWQCRACQKRSHNDYHHTHSENLDTNVRSRVTMPLSLILSLVSLSAK</sequence>
<protein>
    <submittedName>
        <fullName evidence="2">Uncharacterized protein</fullName>
    </submittedName>
</protein>
<proteinExistence type="predicted"/>
<reference evidence="2 3" key="1">
    <citation type="submission" date="2024-09" db="EMBL/GenBank/DDBJ databases">
        <title>Rethinking Asexuality: The Enigmatic Case of Functional Sexual Genes in Lepraria (Stereocaulaceae).</title>
        <authorList>
            <person name="Doellman M."/>
            <person name="Sun Y."/>
            <person name="Barcenas-Pena A."/>
            <person name="Lumbsch H.T."/>
            <person name="Grewe F."/>
        </authorList>
    </citation>
    <scope>NUCLEOTIDE SEQUENCE [LARGE SCALE GENOMIC DNA]</scope>
    <source>
        <strain evidence="2 3">Grewe 0041</strain>
    </source>
</reference>
<comment type="caution">
    <text evidence="2">The sequence shown here is derived from an EMBL/GenBank/DDBJ whole genome shotgun (WGS) entry which is preliminary data.</text>
</comment>
<keyword evidence="3" id="KW-1185">Reference proteome</keyword>
<evidence type="ECO:0000313" key="3">
    <source>
        <dbReference type="Proteomes" id="UP001590951"/>
    </source>
</evidence>
<gene>
    <name evidence="2" type="ORF">ABVK25_004312</name>
</gene>
<organism evidence="2 3">
    <name type="scientific">Lepraria finkii</name>
    <dbReference type="NCBI Taxonomy" id="1340010"/>
    <lineage>
        <taxon>Eukaryota</taxon>
        <taxon>Fungi</taxon>
        <taxon>Dikarya</taxon>
        <taxon>Ascomycota</taxon>
        <taxon>Pezizomycotina</taxon>
        <taxon>Lecanoromycetes</taxon>
        <taxon>OSLEUM clade</taxon>
        <taxon>Lecanoromycetidae</taxon>
        <taxon>Lecanorales</taxon>
        <taxon>Lecanorineae</taxon>
        <taxon>Stereocaulaceae</taxon>
        <taxon>Lepraria</taxon>
    </lineage>
</organism>
<feature type="signal peptide" evidence="1">
    <location>
        <begin position="1"/>
        <end position="22"/>
    </location>
</feature>
<evidence type="ECO:0000256" key="1">
    <source>
        <dbReference type="SAM" id="SignalP"/>
    </source>
</evidence>
<dbReference type="Proteomes" id="UP001590951">
    <property type="component" value="Unassembled WGS sequence"/>
</dbReference>